<organism evidence="4 5">
    <name type="scientific">Saccoglossus kowalevskii</name>
    <name type="common">Acorn worm</name>
    <dbReference type="NCBI Taxonomy" id="10224"/>
    <lineage>
        <taxon>Eukaryota</taxon>
        <taxon>Metazoa</taxon>
        <taxon>Hemichordata</taxon>
        <taxon>Enteropneusta</taxon>
        <taxon>Harrimaniidae</taxon>
        <taxon>Saccoglossus</taxon>
    </lineage>
</organism>
<keyword evidence="4" id="KW-1185">Reference proteome</keyword>
<dbReference type="SUPFAM" id="SSF52540">
    <property type="entry name" value="P-loop containing nucleoside triphosphate hydrolases"/>
    <property type="match status" value="1"/>
</dbReference>
<dbReference type="Pfam" id="PF00685">
    <property type="entry name" value="Sulfotransfer_1"/>
    <property type="match status" value="1"/>
</dbReference>
<dbReference type="PANTHER" id="PTHR11783">
    <property type="entry name" value="SULFOTRANSFERASE SULT"/>
    <property type="match status" value="1"/>
</dbReference>
<dbReference type="Gene3D" id="3.40.50.300">
    <property type="entry name" value="P-loop containing nucleotide triphosphate hydrolases"/>
    <property type="match status" value="1"/>
</dbReference>
<evidence type="ECO:0000313" key="4">
    <source>
        <dbReference type="Proteomes" id="UP000694865"/>
    </source>
</evidence>
<dbReference type="RefSeq" id="XP_002742018.1">
    <property type="nucleotide sequence ID" value="XM_002741972.2"/>
</dbReference>
<evidence type="ECO:0000313" key="5">
    <source>
        <dbReference type="RefSeq" id="XP_002742018.1"/>
    </source>
</evidence>
<protein>
    <submittedName>
        <fullName evidence="5">Estrogen sulfotransferase-like</fullName>
    </submittedName>
</protein>
<proteinExistence type="inferred from homology"/>
<dbReference type="InterPro" id="IPR027417">
    <property type="entry name" value="P-loop_NTPase"/>
</dbReference>
<name>A0ABM0H1C1_SACKO</name>
<sequence length="309" mass="35638">MTVIGMAATTPEPSQEMAANEAMKPIILPVERIQAIDVREEDVFVITYAKSGTHWMSEIVQTIQHDGKMDMDIFEKRVFIDLKVIEENDDPRLVDAKKAEGASNTKLEDIKSPRVLVSHVKPEYLPKQLHEKKNKIIYVARNPKDVAVSGYKMTSAMKSFIEMPPFEVLAERFFEFTPVDAHGVWSESVIHWWKRRMDDNVLFIKYEDMKRDLKGAVKTVAAFLGKDLSPDVIDKITDHCQIENMKKSAIARKDWFCKHYDMKESPFVRKGKVGGWKDHFTVALNQTFTKKYEELMQGTGLTFDFDLKK</sequence>
<feature type="domain" description="Sulfotransferase" evidence="3">
    <location>
        <begin position="41"/>
        <end position="300"/>
    </location>
</feature>
<dbReference type="InterPro" id="IPR000863">
    <property type="entry name" value="Sulfotransferase_dom"/>
</dbReference>
<evidence type="ECO:0000256" key="2">
    <source>
        <dbReference type="ARBA" id="ARBA00022679"/>
    </source>
</evidence>
<gene>
    <name evidence="5" type="primary">LOC100375253</name>
</gene>
<comment type="similarity">
    <text evidence="1">Belongs to the sulfotransferase 1 family.</text>
</comment>
<evidence type="ECO:0000259" key="3">
    <source>
        <dbReference type="Pfam" id="PF00685"/>
    </source>
</evidence>
<evidence type="ECO:0000256" key="1">
    <source>
        <dbReference type="ARBA" id="ARBA00005771"/>
    </source>
</evidence>
<accession>A0ABM0H1C1</accession>
<reference evidence="5" key="1">
    <citation type="submission" date="2025-08" db="UniProtKB">
        <authorList>
            <consortium name="RefSeq"/>
        </authorList>
    </citation>
    <scope>IDENTIFICATION</scope>
    <source>
        <tissue evidence="5">Testes</tissue>
    </source>
</reference>
<dbReference type="Proteomes" id="UP000694865">
    <property type="component" value="Unplaced"/>
</dbReference>
<dbReference type="GeneID" id="100375253"/>
<keyword evidence="2" id="KW-0808">Transferase</keyword>